<dbReference type="InterPro" id="IPR002509">
    <property type="entry name" value="NODB_dom"/>
</dbReference>
<dbReference type="Pfam" id="PF01522">
    <property type="entry name" value="Polysacc_deac_1"/>
    <property type="match status" value="1"/>
</dbReference>
<dbReference type="InterPro" id="IPR011330">
    <property type="entry name" value="Glyco_hydro/deAcase_b/a-brl"/>
</dbReference>
<reference evidence="2 3" key="1">
    <citation type="submission" date="2021-01" db="EMBL/GenBank/DDBJ databases">
        <title>Genomic Encyclopedia of Type Strains, Phase IV (KMG-IV): sequencing the most valuable type-strain genomes for metagenomic binning, comparative biology and taxonomic classification.</title>
        <authorList>
            <person name="Goeker M."/>
        </authorList>
    </citation>
    <scope>NUCLEOTIDE SEQUENCE [LARGE SCALE GENOMIC DNA]</scope>
    <source>
        <strain evidence="2 3">DSM 100968</strain>
    </source>
</reference>
<proteinExistence type="predicted"/>
<dbReference type="CDD" id="cd10944">
    <property type="entry name" value="CE4_SmPgdA_like"/>
    <property type="match status" value="1"/>
</dbReference>
<dbReference type="InterPro" id="IPR050248">
    <property type="entry name" value="Polysacc_deacetylase_ArnD"/>
</dbReference>
<evidence type="ECO:0000259" key="1">
    <source>
        <dbReference type="PROSITE" id="PS51677"/>
    </source>
</evidence>
<dbReference type="Proteomes" id="UP000823201">
    <property type="component" value="Unassembled WGS sequence"/>
</dbReference>
<protein>
    <submittedName>
        <fullName evidence="2">Peptidoglycan/xylan/chitin deacetylase (PgdA/CDA1 family)</fullName>
    </submittedName>
</protein>
<dbReference type="PANTHER" id="PTHR10587">
    <property type="entry name" value="GLYCOSYL TRANSFERASE-RELATED"/>
    <property type="match status" value="1"/>
</dbReference>
<feature type="domain" description="NodB homology" evidence="1">
    <location>
        <begin position="59"/>
        <end position="243"/>
    </location>
</feature>
<dbReference type="PROSITE" id="PS51677">
    <property type="entry name" value="NODB"/>
    <property type="match status" value="1"/>
</dbReference>
<evidence type="ECO:0000313" key="2">
    <source>
        <dbReference type="EMBL" id="MBM7657135.1"/>
    </source>
</evidence>
<accession>A0ABS2Q6T6</accession>
<keyword evidence="3" id="KW-1185">Reference proteome</keyword>
<evidence type="ECO:0000313" key="3">
    <source>
        <dbReference type="Proteomes" id="UP000823201"/>
    </source>
</evidence>
<organism evidence="2 3">
    <name type="scientific">Sporolactobacillus spathodeae</name>
    <dbReference type="NCBI Taxonomy" id="1465502"/>
    <lineage>
        <taxon>Bacteria</taxon>
        <taxon>Bacillati</taxon>
        <taxon>Bacillota</taxon>
        <taxon>Bacilli</taxon>
        <taxon>Bacillales</taxon>
        <taxon>Sporolactobacillaceae</taxon>
        <taxon>Sporolactobacillus</taxon>
    </lineage>
</organism>
<dbReference type="PANTHER" id="PTHR10587:SF125">
    <property type="entry name" value="POLYSACCHARIDE DEACETYLASE YHEN-RELATED"/>
    <property type="match status" value="1"/>
</dbReference>
<dbReference type="SUPFAM" id="SSF88713">
    <property type="entry name" value="Glycoside hydrolase/deacetylase"/>
    <property type="match status" value="1"/>
</dbReference>
<dbReference type="EMBL" id="JAFBEV010000004">
    <property type="protein sequence ID" value="MBM7657135.1"/>
    <property type="molecule type" value="Genomic_DNA"/>
</dbReference>
<dbReference type="RefSeq" id="WP_205005494.1">
    <property type="nucleotide sequence ID" value="NZ_CBCRXA010000015.1"/>
</dbReference>
<gene>
    <name evidence="2" type="ORF">JOC27_000576</name>
</gene>
<sequence length="257" mass="30527">MNKKRSRQFFFLFVTVVFLIAFWGQSRAVQAETSDPFSLPHALSPDPIYRMTTHRSNEKIVYLTFDDGPSPMTEQLLDLLDRFHAKATFFMLQPSILKYPQSVRRMRDEGFALGLHGVSHNFRKLYRSKKSVIQEMTTAQKALQQVAQVQARFIRTPYGSSPFMKLKYRKAMVEQGFIMWDWNIDSQDWRLQNWRFNTRTIQKVQQLEKQKETPVILLHDMPTTVRAIEPLLKYLHDRHYEMRAITPSMHPLQFRLQ</sequence>
<dbReference type="Gene3D" id="3.20.20.370">
    <property type="entry name" value="Glycoside hydrolase/deacetylase"/>
    <property type="match status" value="1"/>
</dbReference>
<name>A0ABS2Q6T6_9BACL</name>
<comment type="caution">
    <text evidence="2">The sequence shown here is derived from an EMBL/GenBank/DDBJ whole genome shotgun (WGS) entry which is preliminary data.</text>
</comment>